<evidence type="ECO:0000256" key="3">
    <source>
        <dbReference type="ARBA" id="ARBA00023163"/>
    </source>
</evidence>
<dbReference type="Proteomes" id="UP000237580">
    <property type="component" value="Unassembled WGS sequence"/>
</dbReference>
<protein>
    <submittedName>
        <fullName evidence="4">GntR family transcriptional regulator</fullName>
    </submittedName>
</protein>
<name>A0AB38EIP6_9PSED</name>
<comment type="caution">
    <text evidence="4">The sequence shown here is derived from an EMBL/GenBank/DDBJ whole genome shotgun (WGS) entry which is preliminary data.</text>
</comment>
<gene>
    <name evidence="4" type="ORF">NCPPB2254_04211</name>
</gene>
<sequence>MIPVTVEQLSDHARLYLMILRQMNNMRRLLEYRSMIDRKRLYKQCAEHIQMIELVEQGNNLEAAHLMKRRLNGSFAHKSPILKLRVEEVPIAMVE</sequence>
<reference evidence="4 5" key="1">
    <citation type="submission" date="2017-11" db="EMBL/GenBank/DDBJ databases">
        <authorList>
            <person name="Blom J."/>
        </authorList>
    </citation>
    <scope>NUCLEOTIDE SEQUENCE [LARGE SCALE GENOMIC DNA]</scope>
    <source>
        <strain evidence="4">NCPPB 2254</strain>
    </source>
</reference>
<keyword evidence="1" id="KW-0805">Transcription regulation</keyword>
<evidence type="ECO:0000313" key="5">
    <source>
        <dbReference type="Proteomes" id="UP000237580"/>
    </source>
</evidence>
<dbReference type="AlphaFoldDB" id="A0AB38EIP6"/>
<accession>A0AB38EIP6</accession>
<evidence type="ECO:0000256" key="1">
    <source>
        <dbReference type="ARBA" id="ARBA00023015"/>
    </source>
</evidence>
<proteinExistence type="predicted"/>
<dbReference type="GO" id="GO:0003677">
    <property type="term" value="F:DNA binding"/>
    <property type="evidence" value="ECO:0007669"/>
    <property type="project" value="UniProtKB-KW"/>
</dbReference>
<keyword evidence="2" id="KW-0238">DNA-binding</keyword>
<dbReference type="EMBL" id="ODAM01000109">
    <property type="protein sequence ID" value="SOQ13027.1"/>
    <property type="molecule type" value="Genomic_DNA"/>
</dbReference>
<organism evidence="4 5">
    <name type="scientific">Pseudomonas syringae pv. persicae</name>
    <dbReference type="NCBI Taxonomy" id="237306"/>
    <lineage>
        <taxon>Bacteria</taxon>
        <taxon>Pseudomonadati</taxon>
        <taxon>Pseudomonadota</taxon>
        <taxon>Gammaproteobacteria</taxon>
        <taxon>Pseudomonadales</taxon>
        <taxon>Pseudomonadaceae</taxon>
        <taxon>Pseudomonas</taxon>
    </lineage>
</organism>
<dbReference type="InterPro" id="IPR008920">
    <property type="entry name" value="TF_FadR/GntR_C"/>
</dbReference>
<dbReference type="SUPFAM" id="SSF48008">
    <property type="entry name" value="GntR ligand-binding domain-like"/>
    <property type="match status" value="1"/>
</dbReference>
<evidence type="ECO:0000256" key="2">
    <source>
        <dbReference type="ARBA" id="ARBA00023125"/>
    </source>
</evidence>
<evidence type="ECO:0000313" key="4">
    <source>
        <dbReference type="EMBL" id="SOQ13027.1"/>
    </source>
</evidence>
<keyword evidence="3" id="KW-0804">Transcription</keyword>